<dbReference type="OrthoDB" id="4333893at2"/>
<protein>
    <submittedName>
        <fullName evidence="2">Uncharacterized protein</fullName>
    </submittedName>
</protein>
<dbReference type="Pfam" id="PF19720">
    <property type="entry name" value="DUF6214"/>
    <property type="match status" value="1"/>
</dbReference>
<dbReference type="AlphaFoldDB" id="A0A5J6GPE1"/>
<gene>
    <name evidence="2" type="ORF">CP970_38180</name>
</gene>
<dbReference type="InterPro" id="IPR046186">
    <property type="entry name" value="DUF6214"/>
</dbReference>
<evidence type="ECO:0000256" key="1">
    <source>
        <dbReference type="SAM" id="MobiDB-lite"/>
    </source>
</evidence>
<dbReference type="Proteomes" id="UP000325529">
    <property type="component" value="Chromosome"/>
</dbReference>
<keyword evidence="3" id="KW-1185">Reference proteome</keyword>
<feature type="region of interest" description="Disordered" evidence="1">
    <location>
        <begin position="64"/>
        <end position="90"/>
    </location>
</feature>
<accession>A0A5J6GPE1</accession>
<dbReference type="EMBL" id="CP023699">
    <property type="protein sequence ID" value="QEU95981.1"/>
    <property type="molecule type" value="Genomic_DNA"/>
</dbReference>
<evidence type="ECO:0000313" key="2">
    <source>
        <dbReference type="EMBL" id="QEU95981.1"/>
    </source>
</evidence>
<proteinExistence type="predicted"/>
<sequence>MRLMFGDGASVDVLAVVADGRMPAPDPYARPPISLDDFAAPAEAAAPAAPAAPVEVIDPLVEDIANHPQEPPAPSRRARPSWPRGAEGRRTVAEEYRAAQREGRDPVLAVMCATGRSRRKSLKLIAASRDAGFLPPRHNRR</sequence>
<evidence type="ECO:0000313" key="3">
    <source>
        <dbReference type="Proteomes" id="UP000325529"/>
    </source>
</evidence>
<organism evidence="2 3">
    <name type="scientific">Streptomyces kanamyceticus</name>
    <dbReference type="NCBI Taxonomy" id="1967"/>
    <lineage>
        <taxon>Bacteria</taxon>
        <taxon>Bacillati</taxon>
        <taxon>Actinomycetota</taxon>
        <taxon>Actinomycetes</taxon>
        <taxon>Kitasatosporales</taxon>
        <taxon>Streptomycetaceae</taxon>
        <taxon>Streptomyces</taxon>
    </lineage>
</organism>
<name>A0A5J6GPE1_STRKN</name>
<reference evidence="2 3" key="1">
    <citation type="submission" date="2017-09" db="EMBL/GenBank/DDBJ databases">
        <authorList>
            <person name="Lee N."/>
            <person name="Cho B.-K."/>
        </authorList>
    </citation>
    <scope>NUCLEOTIDE SEQUENCE [LARGE SCALE GENOMIC DNA]</scope>
    <source>
        <strain evidence="2 3">ATCC 12853</strain>
    </source>
</reference>
<dbReference type="KEGG" id="ska:CP970_38180"/>